<comment type="subcellular location">
    <subcellularLocation>
        <location evidence="1">Cell envelope</location>
    </subcellularLocation>
</comment>
<dbReference type="AlphaFoldDB" id="A0A2T3HGZ6"/>
<evidence type="ECO:0000259" key="5">
    <source>
        <dbReference type="Pfam" id="PF00496"/>
    </source>
</evidence>
<evidence type="ECO:0000256" key="2">
    <source>
        <dbReference type="ARBA" id="ARBA00005695"/>
    </source>
</evidence>
<dbReference type="PROSITE" id="PS51257">
    <property type="entry name" value="PROKAR_LIPOPROTEIN"/>
    <property type="match status" value="1"/>
</dbReference>
<dbReference type="Gene3D" id="3.10.105.10">
    <property type="entry name" value="Dipeptide-binding Protein, Domain 3"/>
    <property type="match status" value="1"/>
</dbReference>
<dbReference type="PIRSF" id="PIRSF002741">
    <property type="entry name" value="MppA"/>
    <property type="match status" value="1"/>
</dbReference>
<dbReference type="RefSeq" id="WP_107217560.1">
    <property type="nucleotide sequence ID" value="NZ_KZ686273.1"/>
</dbReference>
<keyword evidence="4" id="KW-0732">Signal</keyword>
<dbReference type="Proteomes" id="UP000240912">
    <property type="component" value="Unassembled WGS sequence"/>
</dbReference>
<dbReference type="InterPro" id="IPR039424">
    <property type="entry name" value="SBP_5"/>
</dbReference>
<dbReference type="InterPro" id="IPR000914">
    <property type="entry name" value="SBP_5_dom"/>
</dbReference>
<reference evidence="6 7" key="1">
    <citation type="submission" date="2018-03" db="EMBL/GenBank/DDBJ databases">
        <authorList>
            <person name="Keele B.F."/>
        </authorList>
    </citation>
    <scope>NUCLEOTIDE SEQUENCE [LARGE SCALE GENOMIC DNA]</scope>
    <source>
        <strain evidence="6 7">YL28-9</strain>
    </source>
</reference>
<dbReference type="Pfam" id="PF00496">
    <property type="entry name" value="SBP_bac_5"/>
    <property type="match status" value="1"/>
</dbReference>
<feature type="domain" description="Solute-binding protein family 5" evidence="5">
    <location>
        <begin position="73"/>
        <end position="460"/>
    </location>
</feature>
<comment type="caution">
    <text evidence="6">The sequence shown here is derived from an EMBL/GenBank/DDBJ whole genome shotgun (WGS) entry which is preliminary data.</text>
</comment>
<dbReference type="GO" id="GO:0015833">
    <property type="term" value="P:peptide transport"/>
    <property type="evidence" value="ECO:0007669"/>
    <property type="project" value="TreeGrafter"/>
</dbReference>
<dbReference type="PANTHER" id="PTHR30290:SF10">
    <property type="entry name" value="PERIPLASMIC OLIGOPEPTIDE-BINDING PROTEIN-RELATED"/>
    <property type="match status" value="1"/>
</dbReference>
<keyword evidence="7" id="KW-1185">Reference proteome</keyword>
<evidence type="ECO:0000256" key="3">
    <source>
        <dbReference type="ARBA" id="ARBA00022448"/>
    </source>
</evidence>
<evidence type="ECO:0000256" key="1">
    <source>
        <dbReference type="ARBA" id="ARBA00004196"/>
    </source>
</evidence>
<dbReference type="SUPFAM" id="SSF53850">
    <property type="entry name" value="Periplasmic binding protein-like II"/>
    <property type="match status" value="1"/>
</dbReference>
<dbReference type="InterPro" id="IPR030678">
    <property type="entry name" value="Peptide/Ni-bd"/>
</dbReference>
<dbReference type="GO" id="GO:0043190">
    <property type="term" value="C:ATP-binding cassette (ABC) transporter complex"/>
    <property type="evidence" value="ECO:0007669"/>
    <property type="project" value="InterPro"/>
</dbReference>
<gene>
    <name evidence="6" type="ORF">C7T94_18735</name>
</gene>
<evidence type="ECO:0000256" key="4">
    <source>
        <dbReference type="ARBA" id="ARBA00022729"/>
    </source>
</evidence>
<dbReference type="CDD" id="cd00995">
    <property type="entry name" value="PBP2_NikA_DppA_OppA_like"/>
    <property type="match status" value="1"/>
</dbReference>
<dbReference type="Gene3D" id="3.90.76.10">
    <property type="entry name" value="Dipeptide-binding Protein, Domain 1"/>
    <property type="match status" value="1"/>
</dbReference>
<evidence type="ECO:0000313" key="7">
    <source>
        <dbReference type="Proteomes" id="UP000240912"/>
    </source>
</evidence>
<proteinExistence type="inferred from homology"/>
<comment type="similarity">
    <text evidence="2">Belongs to the bacterial solute-binding protein 5 family.</text>
</comment>
<accession>A0A2T3HGZ6</accession>
<dbReference type="GO" id="GO:0030288">
    <property type="term" value="C:outer membrane-bounded periplasmic space"/>
    <property type="evidence" value="ECO:0007669"/>
    <property type="project" value="UniProtKB-ARBA"/>
</dbReference>
<dbReference type="GO" id="GO:1904680">
    <property type="term" value="F:peptide transmembrane transporter activity"/>
    <property type="evidence" value="ECO:0007669"/>
    <property type="project" value="TreeGrafter"/>
</dbReference>
<dbReference type="PANTHER" id="PTHR30290">
    <property type="entry name" value="PERIPLASMIC BINDING COMPONENT OF ABC TRANSPORTER"/>
    <property type="match status" value="1"/>
</dbReference>
<name>A0A2T3HGZ6_9SPHI</name>
<organism evidence="6 7">
    <name type="scientific">Pedobacter yulinensis</name>
    <dbReference type="NCBI Taxonomy" id="2126353"/>
    <lineage>
        <taxon>Bacteria</taxon>
        <taxon>Pseudomonadati</taxon>
        <taxon>Bacteroidota</taxon>
        <taxon>Sphingobacteriia</taxon>
        <taxon>Sphingobacteriales</taxon>
        <taxon>Sphingobacteriaceae</taxon>
        <taxon>Pedobacter</taxon>
    </lineage>
</organism>
<protein>
    <submittedName>
        <fullName evidence="6">ABC transporter substrate-binding protein</fullName>
    </submittedName>
</protein>
<keyword evidence="3" id="KW-0813">Transport</keyword>
<sequence length="544" mass="62428">MRSFLLNIFWLFAVLTFLSCTKRDETDKRTVFSINLDQNLTSLDPAFARNQNAIWMTNQVFNGLVQVDSALQTVPCIARSWEISPDGLLYTFHLRNDVYFHDDPLFSGGKGRRVVASDFVYSFYRLIDPKVASSGGWIFNDKVKDRSGFIAVNDSTFQIRLQKPFPPFMSLLTAQYCSVVPHEVVEHYGKNFRSHPIGTGPFKFKYWKEDEILVLLKNEHYWEKKGRDRLPYLDAVKATFISDKQSAFMNFLKKNLDFFYSVDGSYRDDILTKNGEMTSKYTGKFSLRKGPYLCTEYMGILVDENLPLVKNSPLRLKKIRQAINYAIDRRKLIKYLRNSVGIPATSGFIPKGMPGFDSLSVKGYSYNPELAAQLLAEAGFPNGKNLPEITLSTATSYKDVSEFVQGELAAVGIKARVDVSPPTSLRDLMSKNGVAFFRASWICDYPDGENYLSMFYSKNKVPNGPNYTAFYNKDFDRLFEQSYYETDNERRYALYRKMDRMIIEHAPVVPVFYEESVVMLQNNISGYPMNGLSLMTLKTVKKKQ</sequence>
<dbReference type="OrthoDB" id="9772924at2"/>
<dbReference type="EMBL" id="PYLS01000009">
    <property type="protein sequence ID" value="PST81651.1"/>
    <property type="molecule type" value="Genomic_DNA"/>
</dbReference>
<dbReference type="Gene3D" id="3.40.190.10">
    <property type="entry name" value="Periplasmic binding protein-like II"/>
    <property type="match status" value="1"/>
</dbReference>
<evidence type="ECO:0000313" key="6">
    <source>
        <dbReference type="EMBL" id="PST81651.1"/>
    </source>
</evidence>